<sequence>MANGSQARVVPERLAFGGLGAPARLVERCESTKDWVAFRICCDHFRRFFLARLRSAT</sequence>
<protein>
    <submittedName>
        <fullName evidence="1">Uncharacterized protein</fullName>
    </submittedName>
</protein>
<name>A0A8J2BN92_9BACT</name>
<dbReference type="Proteomes" id="UP000663859">
    <property type="component" value="Unassembled WGS sequence"/>
</dbReference>
<proteinExistence type="predicted"/>
<gene>
    <name evidence="1" type="ORF">MPNT_120073</name>
</gene>
<keyword evidence="2" id="KW-1185">Reference proteome</keyword>
<evidence type="ECO:0000313" key="2">
    <source>
        <dbReference type="Proteomes" id="UP000663859"/>
    </source>
</evidence>
<comment type="caution">
    <text evidence="1">The sequence shown here is derived from an EMBL/GenBank/DDBJ whole genome shotgun (WGS) entry which is preliminary data.</text>
</comment>
<evidence type="ECO:0000313" key="1">
    <source>
        <dbReference type="EMBL" id="CAF0692605.1"/>
    </source>
</evidence>
<accession>A0A8J2BN92</accession>
<dbReference type="AlphaFoldDB" id="A0A8J2BN92"/>
<organism evidence="1 2">
    <name type="scientific">Candidatus Methylacidithermus pantelleriae</name>
    <dbReference type="NCBI Taxonomy" id="2744239"/>
    <lineage>
        <taxon>Bacteria</taxon>
        <taxon>Pseudomonadati</taxon>
        <taxon>Verrucomicrobiota</taxon>
        <taxon>Methylacidiphilae</taxon>
        <taxon>Methylacidiphilales</taxon>
        <taxon>Methylacidiphilaceae</taxon>
        <taxon>Candidatus Methylacidithermus</taxon>
    </lineage>
</organism>
<reference evidence="1" key="1">
    <citation type="submission" date="2021-02" db="EMBL/GenBank/DDBJ databases">
        <authorList>
            <person name="Cremers G."/>
            <person name="Picone N."/>
        </authorList>
    </citation>
    <scope>NUCLEOTIDE SEQUENCE</scope>
    <source>
        <strain evidence="1">PQ17</strain>
    </source>
</reference>
<dbReference type="EMBL" id="CAJNOB010000004">
    <property type="protein sequence ID" value="CAF0692605.1"/>
    <property type="molecule type" value="Genomic_DNA"/>
</dbReference>